<dbReference type="Pfam" id="PF02098">
    <property type="entry name" value="His_binding"/>
    <property type="match status" value="1"/>
</dbReference>
<organism evidence="2 3">
    <name type="scientific">Amblyomma americanum</name>
    <name type="common">Lone star tick</name>
    <dbReference type="NCBI Taxonomy" id="6943"/>
    <lineage>
        <taxon>Eukaryota</taxon>
        <taxon>Metazoa</taxon>
        <taxon>Ecdysozoa</taxon>
        <taxon>Arthropoda</taxon>
        <taxon>Chelicerata</taxon>
        <taxon>Arachnida</taxon>
        <taxon>Acari</taxon>
        <taxon>Parasitiformes</taxon>
        <taxon>Ixodida</taxon>
        <taxon>Ixodoidea</taxon>
        <taxon>Ixodidae</taxon>
        <taxon>Amblyomminae</taxon>
        <taxon>Amblyomma</taxon>
    </lineage>
</organism>
<accession>A0AAQ4DAT1</accession>
<dbReference type="InterPro" id="IPR002970">
    <property type="entry name" value="Tick_his-bd"/>
</dbReference>
<dbReference type="GO" id="GO:0030682">
    <property type="term" value="P:symbiont-mediated perturbation of host defenses"/>
    <property type="evidence" value="ECO:0007669"/>
    <property type="project" value="InterPro"/>
</dbReference>
<dbReference type="SUPFAM" id="SSF52047">
    <property type="entry name" value="RNI-like"/>
    <property type="match status" value="1"/>
</dbReference>
<dbReference type="SUPFAM" id="SSF50814">
    <property type="entry name" value="Lipocalins"/>
    <property type="match status" value="1"/>
</dbReference>
<evidence type="ECO:0008006" key="4">
    <source>
        <dbReference type="Google" id="ProtNLM"/>
    </source>
</evidence>
<dbReference type="AlphaFoldDB" id="A0AAQ4DAT1"/>
<dbReference type="GO" id="GO:0043176">
    <property type="term" value="F:amine binding"/>
    <property type="evidence" value="ECO:0007669"/>
    <property type="project" value="InterPro"/>
</dbReference>
<dbReference type="PANTHER" id="PTHR24111:SF0">
    <property type="entry name" value="LEUCINE-RICH REPEAT-CONTAINING PROTEIN"/>
    <property type="match status" value="1"/>
</dbReference>
<keyword evidence="3" id="KW-1185">Reference proteome</keyword>
<gene>
    <name evidence="2" type="ORF">V5799_002797</name>
</gene>
<dbReference type="Gene3D" id="2.40.128.20">
    <property type="match status" value="1"/>
</dbReference>
<dbReference type="Proteomes" id="UP001321473">
    <property type="component" value="Unassembled WGS sequence"/>
</dbReference>
<dbReference type="InterPro" id="IPR012674">
    <property type="entry name" value="Calycin"/>
</dbReference>
<proteinExistence type="predicted"/>
<dbReference type="EMBL" id="JARKHS020032905">
    <property type="protein sequence ID" value="KAK8759571.1"/>
    <property type="molecule type" value="Genomic_DNA"/>
</dbReference>
<evidence type="ECO:0000313" key="2">
    <source>
        <dbReference type="EMBL" id="KAK8759571.1"/>
    </source>
</evidence>
<keyword evidence="1" id="KW-0677">Repeat</keyword>
<comment type="caution">
    <text evidence="2">The sequence shown here is derived from an EMBL/GenBank/DDBJ whole genome shotgun (WGS) entry which is preliminary data.</text>
</comment>
<dbReference type="Gene3D" id="3.80.10.10">
    <property type="entry name" value="Ribonuclease Inhibitor"/>
    <property type="match status" value="1"/>
</dbReference>
<dbReference type="InterPro" id="IPR032675">
    <property type="entry name" value="LRR_dom_sf"/>
</dbReference>
<reference evidence="2 3" key="1">
    <citation type="journal article" date="2023" name="Arcadia Sci">
        <title>De novo assembly of a long-read Amblyomma americanum tick genome.</title>
        <authorList>
            <person name="Chou S."/>
            <person name="Poskanzer K.E."/>
            <person name="Rollins M."/>
            <person name="Thuy-Boun P.S."/>
        </authorList>
    </citation>
    <scope>NUCLEOTIDE SEQUENCE [LARGE SCALE GENOMIC DNA]</scope>
    <source>
        <strain evidence="2">F_SG_1</strain>
        <tissue evidence="2">Salivary glands</tissue>
    </source>
</reference>
<name>A0AAQ4DAT1_AMBAM</name>
<evidence type="ECO:0000256" key="1">
    <source>
        <dbReference type="ARBA" id="ARBA00022737"/>
    </source>
</evidence>
<dbReference type="InterPro" id="IPR052201">
    <property type="entry name" value="LRR-containing_regulator"/>
</dbReference>
<sequence length="640" mass="71999">MPHSEVVEPSSVTARKAAFLISWLIANHGCITELSLRCIGWPNEDTPEEAAVPIRLHPPPGKGIRRLEIEMLDFDVSYRRGSYYLDHEDIEALRGIEDLFIFSCDARLEPPLVRLLENNSKSVKFFMAVNTELTRNMVDALQRLEKCESITVRLCESYDDTYSDTDVVTGLAQGVAGVKKLKILLPGNSDCKFSGLAHAVEASVTLTTLELSMSSDWDSQMELFAALKVNTSVKRVRVEFDNLDWSCEEALAEVLSTNCSLLDLILNGIVTDGCMIRMAGALKQNTALEKLVFGVALEGVNGVMALCQALRTNKTLKKLEFPAFDASQTERTITAFRLSIVPMKLEQFEQVLAPGRLAQVMSHGMTMNPVILEFGGDSGYKLSRTYYPIFEALNSNRGTLNRATDFVLLHGVDRVGAQAFQLFFGRRCLLKHVVKTSRKSEHEALLAIASAQNFLLDNYFVITGIVQRSVVCYPAGKGTQCDELNAECWRAIVRHLKIFESFPYAISIFDEDQDGDLDCVRAKRTQFDKDAPSVTYVWLIKGHNPRNITFHVKPGPTPDTSSYTMDEDYDHEYIAHFFYSDFKSCVIHDFPHKDKEECMMWVSVEAVDNIPQICTDKYLENCDVQIMVYDKDSCGEFMDV</sequence>
<dbReference type="PANTHER" id="PTHR24111">
    <property type="entry name" value="LEUCINE-RICH REPEAT-CONTAINING PROTEIN 34"/>
    <property type="match status" value="1"/>
</dbReference>
<evidence type="ECO:0000313" key="3">
    <source>
        <dbReference type="Proteomes" id="UP001321473"/>
    </source>
</evidence>
<protein>
    <recommendedName>
        <fullName evidence="4">Ran gtpase-activating protein</fullName>
    </recommendedName>
</protein>